<sequence>MKRIILLLLITVQGFAQNFDYRNYTDLLSNHVSSKGNVNYDKLKTNVAELNLVVAEFEKTQPRKNWSRNEILAYYINSYNVHTLKKVIDNYPTKSIKNIRNAWDDKFIVLGSKNISLSYIEHNILRKMNEPRIHFAINCASFSCPDLLNKPFLPQTLNSQLESVTKDFINDGSKNVIEANEIKISEIFSWFSGDFKSKNTSLIDFINKYSTININEDAKVRYLDYNWSLNK</sequence>
<name>A0ABV5GVC9_9FLAO</name>
<dbReference type="InterPro" id="IPR006869">
    <property type="entry name" value="DUF547"/>
</dbReference>
<dbReference type="EMBL" id="JBHMEY010000096">
    <property type="protein sequence ID" value="MFB9098926.1"/>
    <property type="molecule type" value="Genomic_DNA"/>
</dbReference>
<dbReference type="Pfam" id="PF04784">
    <property type="entry name" value="DUF547"/>
    <property type="match status" value="1"/>
</dbReference>
<evidence type="ECO:0000313" key="3">
    <source>
        <dbReference type="Proteomes" id="UP001589607"/>
    </source>
</evidence>
<organism evidence="2 3">
    <name type="scientific">Flavobacterium jumunjinense</name>
    <dbReference type="NCBI Taxonomy" id="998845"/>
    <lineage>
        <taxon>Bacteria</taxon>
        <taxon>Pseudomonadati</taxon>
        <taxon>Bacteroidota</taxon>
        <taxon>Flavobacteriia</taxon>
        <taxon>Flavobacteriales</taxon>
        <taxon>Flavobacteriaceae</taxon>
        <taxon>Flavobacterium</taxon>
    </lineage>
</organism>
<dbReference type="Proteomes" id="UP001589607">
    <property type="component" value="Unassembled WGS sequence"/>
</dbReference>
<gene>
    <name evidence="2" type="ORF">ACFFVF_20655</name>
</gene>
<reference evidence="2 3" key="1">
    <citation type="submission" date="2024-09" db="EMBL/GenBank/DDBJ databases">
        <authorList>
            <person name="Sun Q."/>
            <person name="Mori K."/>
        </authorList>
    </citation>
    <scope>NUCLEOTIDE SEQUENCE [LARGE SCALE GENOMIC DNA]</scope>
    <source>
        <strain evidence="2 3">CECT 7955</strain>
    </source>
</reference>
<feature type="domain" description="DUF547" evidence="1">
    <location>
        <begin position="64"/>
        <end position="169"/>
    </location>
</feature>
<dbReference type="RefSeq" id="WP_236457262.1">
    <property type="nucleotide sequence ID" value="NZ_CBCSGE010000012.1"/>
</dbReference>
<proteinExistence type="predicted"/>
<evidence type="ECO:0000259" key="1">
    <source>
        <dbReference type="Pfam" id="PF04784"/>
    </source>
</evidence>
<dbReference type="PANTHER" id="PTHR46361:SF3">
    <property type="entry name" value="ELECTRON CARRIER_ PROTEIN DISULFIDE OXIDOREDUCTASE"/>
    <property type="match status" value="1"/>
</dbReference>
<evidence type="ECO:0000313" key="2">
    <source>
        <dbReference type="EMBL" id="MFB9098926.1"/>
    </source>
</evidence>
<dbReference type="PANTHER" id="PTHR46361">
    <property type="entry name" value="ELECTRON CARRIER/ PROTEIN DISULFIDE OXIDOREDUCTASE"/>
    <property type="match status" value="1"/>
</dbReference>
<keyword evidence="3" id="KW-1185">Reference proteome</keyword>
<comment type="caution">
    <text evidence="2">The sequence shown here is derived from an EMBL/GenBank/DDBJ whole genome shotgun (WGS) entry which is preliminary data.</text>
</comment>
<accession>A0ABV5GVC9</accession>
<protein>
    <submittedName>
        <fullName evidence="2">DUF547 domain-containing protein</fullName>
    </submittedName>
</protein>